<reference evidence="2 3" key="1">
    <citation type="submission" date="2018-04" db="EMBL/GenBank/DDBJ databases">
        <title>Genomic Encyclopedia of Archaeal and Bacterial Type Strains, Phase II (KMG-II): from individual species to whole genera.</title>
        <authorList>
            <person name="Goeker M."/>
        </authorList>
    </citation>
    <scope>NUCLEOTIDE SEQUENCE [LARGE SCALE GENOMIC DNA]</scope>
    <source>
        <strain evidence="2 3">DSM 23382</strain>
    </source>
</reference>
<feature type="chain" id="PRO_5015400695" description="Lipoprotein" evidence="1">
    <location>
        <begin position="20"/>
        <end position="160"/>
    </location>
</feature>
<proteinExistence type="predicted"/>
<protein>
    <recommendedName>
        <fullName evidence="4">Lipoprotein</fullName>
    </recommendedName>
</protein>
<gene>
    <name evidence="2" type="ORF">C8N35_11618</name>
</gene>
<sequence>MRALLVFALPLLIAGCASTDVMKLSQNEIAIDTSAAPICGAAGAARVAQRMAAAETIKAGYDRYQIVATGRDSSVHAVQMPGSYNTTGSMATYGNYGSFNATTTYTPGPTFVAGRHHQQLVIRLFKNGEQGSANAISARGALGPKWQEIIKRKSLTCSVD</sequence>
<dbReference type="PROSITE" id="PS51257">
    <property type="entry name" value="PROKAR_LIPOPROTEIN"/>
    <property type="match status" value="1"/>
</dbReference>
<evidence type="ECO:0000256" key="1">
    <source>
        <dbReference type="SAM" id="SignalP"/>
    </source>
</evidence>
<dbReference type="RefSeq" id="WP_107992086.1">
    <property type="nucleotide sequence ID" value="NZ_QAYG01000016.1"/>
</dbReference>
<evidence type="ECO:0000313" key="2">
    <source>
        <dbReference type="EMBL" id="PTW53563.1"/>
    </source>
</evidence>
<accession>A0A2T5UPZ0</accession>
<comment type="caution">
    <text evidence="2">The sequence shown here is derived from an EMBL/GenBank/DDBJ whole genome shotgun (WGS) entry which is preliminary data.</text>
</comment>
<dbReference type="AlphaFoldDB" id="A0A2T5UPZ0"/>
<dbReference type="Proteomes" id="UP000244081">
    <property type="component" value="Unassembled WGS sequence"/>
</dbReference>
<dbReference type="EMBL" id="QAYG01000016">
    <property type="protein sequence ID" value="PTW53563.1"/>
    <property type="molecule type" value="Genomic_DNA"/>
</dbReference>
<keyword evidence="3" id="KW-1185">Reference proteome</keyword>
<evidence type="ECO:0008006" key="4">
    <source>
        <dbReference type="Google" id="ProtNLM"/>
    </source>
</evidence>
<keyword evidence="1" id="KW-0732">Signal</keyword>
<feature type="signal peptide" evidence="1">
    <location>
        <begin position="1"/>
        <end position="19"/>
    </location>
</feature>
<name>A0A2T5UPZ0_9HYPH</name>
<evidence type="ECO:0000313" key="3">
    <source>
        <dbReference type="Proteomes" id="UP000244081"/>
    </source>
</evidence>
<organism evidence="2 3">
    <name type="scientific">Breoghania corrubedonensis</name>
    <dbReference type="NCBI Taxonomy" id="665038"/>
    <lineage>
        <taxon>Bacteria</taxon>
        <taxon>Pseudomonadati</taxon>
        <taxon>Pseudomonadota</taxon>
        <taxon>Alphaproteobacteria</taxon>
        <taxon>Hyphomicrobiales</taxon>
        <taxon>Stappiaceae</taxon>
        <taxon>Breoghania</taxon>
    </lineage>
</organism>
<dbReference type="OrthoDB" id="7773880at2"/>